<protein>
    <submittedName>
        <fullName evidence="1">Uncharacterized protein</fullName>
    </submittedName>
</protein>
<keyword evidence="2" id="KW-1185">Reference proteome</keyword>
<reference evidence="1 2" key="1">
    <citation type="journal article" date="2016" name="Nat. Commun.">
        <title>Extremotolerant tardigrade genome and improved radiotolerance of human cultured cells by tardigrade-unique protein.</title>
        <authorList>
            <person name="Hashimoto T."/>
            <person name="Horikawa D.D."/>
            <person name="Saito Y."/>
            <person name="Kuwahara H."/>
            <person name="Kozuka-Hata H."/>
            <person name="Shin-I T."/>
            <person name="Minakuchi Y."/>
            <person name="Ohishi K."/>
            <person name="Motoyama A."/>
            <person name="Aizu T."/>
            <person name="Enomoto A."/>
            <person name="Kondo K."/>
            <person name="Tanaka S."/>
            <person name="Hara Y."/>
            <person name="Koshikawa S."/>
            <person name="Sagara H."/>
            <person name="Miura T."/>
            <person name="Yokobori S."/>
            <person name="Miyagawa K."/>
            <person name="Suzuki Y."/>
            <person name="Kubo T."/>
            <person name="Oyama M."/>
            <person name="Kohara Y."/>
            <person name="Fujiyama A."/>
            <person name="Arakawa K."/>
            <person name="Katayama T."/>
            <person name="Toyoda A."/>
            <person name="Kunieda T."/>
        </authorList>
    </citation>
    <scope>NUCLEOTIDE SEQUENCE [LARGE SCALE GENOMIC DNA]</scope>
    <source>
        <strain evidence="1 2">YOKOZUNA-1</strain>
    </source>
</reference>
<proteinExistence type="predicted"/>
<evidence type="ECO:0000313" key="2">
    <source>
        <dbReference type="Proteomes" id="UP000186922"/>
    </source>
</evidence>
<comment type="caution">
    <text evidence="1">The sequence shown here is derived from an EMBL/GenBank/DDBJ whole genome shotgun (WGS) entry which is preliminary data.</text>
</comment>
<dbReference type="EMBL" id="BDGG01000004">
    <property type="protein sequence ID" value="GAU98399.1"/>
    <property type="molecule type" value="Genomic_DNA"/>
</dbReference>
<dbReference type="AlphaFoldDB" id="A0A1D1V9P7"/>
<name>A0A1D1V9P7_RAMVA</name>
<organism evidence="1 2">
    <name type="scientific">Ramazzottius varieornatus</name>
    <name type="common">Water bear</name>
    <name type="synonym">Tardigrade</name>
    <dbReference type="NCBI Taxonomy" id="947166"/>
    <lineage>
        <taxon>Eukaryota</taxon>
        <taxon>Metazoa</taxon>
        <taxon>Ecdysozoa</taxon>
        <taxon>Tardigrada</taxon>
        <taxon>Eutardigrada</taxon>
        <taxon>Parachela</taxon>
        <taxon>Hypsibioidea</taxon>
        <taxon>Ramazzottiidae</taxon>
        <taxon>Ramazzottius</taxon>
    </lineage>
</organism>
<sequence length="248" mass="27785">MATAPTTTHRVYIGMINKKNSNELQKKAANFLRRQKVNPAIPAEGKNPQTKKGYRTVVPYAQGFIVGFSTGQEARDCIEKCEDAALPDAVGGKAMARLTEFTEDEIPTIARLKKELWVTVDAERSAGLEECDSQVVALAKFDYQHGLMKKMPATDYRALEEYLEDFIDLPNPRKSTSGWNLCGRNWGWKSRASDIKSSNHVFGSCSLLVSENGTPLSRTWIRCAGRTYIKTQVSMQFPFSRKIFGSFV</sequence>
<gene>
    <name evidence="1" type="primary">RvY_09551</name>
    <name evidence="1" type="synonym">RvY_09551.2</name>
    <name evidence="1" type="ORF">RvY_09551-2</name>
</gene>
<evidence type="ECO:0000313" key="1">
    <source>
        <dbReference type="EMBL" id="GAU98399.1"/>
    </source>
</evidence>
<accession>A0A1D1V9P7</accession>
<dbReference type="Proteomes" id="UP000186922">
    <property type="component" value="Unassembled WGS sequence"/>
</dbReference>